<dbReference type="VEuPathDB" id="FungiDB:PC9H_009270"/>
<reference evidence="2" key="1">
    <citation type="submission" date="2019-07" db="EMBL/GenBank/DDBJ databases">
        <authorList>
            <person name="Palmer J.M."/>
        </authorList>
    </citation>
    <scope>NUCLEOTIDE SEQUENCE</scope>
    <source>
        <strain evidence="2">PC9</strain>
    </source>
</reference>
<gene>
    <name evidence="2" type="ORF">PC9H_009270</name>
</gene>
<protein>
    <submittedName>
        <fullName evidence="2">Uncharacterized protein</fullName>
    </submittedName>
</protein>
<feature type="compositionally biased region" description="Low complexity" evidence="1">
    <location>
        <begin position="142"/>
        <end position="158"/>
    </location>
</feature>
<dbReference type="Proteomes" id="UP000623687">
    <property type="component" value="Unassembled WGS sequence"/>
</dbReference>
<dbReference type="GeneID" id="59379088"/>
<dbReference type="AlphaFoldDB" id="A0A8H7DP47"/>
<name>A0A8H7DP47_PLEOS</name>
<accession>A0A8H7DP47</accession>
<dbReference type="EMBL" id="JACETU010000007">
    <property type="protein sequence ID" value="KAF7423970.1"/>
    <property type="molecule type" value="Genomic_DNA"/>
</dbReference>
<sequence>MGPPDAVLQGALDDWRGNKTKSIYGTAYWNEMGPCLILPNNYLDRIVQCAHEFKICDVDDLVKEMCWPLAVKYGPEVIDLICRHGPQPPANPPLATTAQLPKRTVGAAGDQQGQREKTRNKCSSCGQAGHNAHNRLCPQHPSRSNLNSSSRSDAGSSSKENQPAQQDHSAHSEAVMPSTRTPAPQLVFPIPSSVFYGNPC</sequence>
<dbReference type="RefSeq" id="XP_036628164.1">
    <property type="nucleotide sequence ID" value="XM_036778775.1"/>
</dbReference>
<evidence type="ECO:0000313" key="2">
    <source>
        <dbReference type="EMBL" id="KAF7423970.1"/>
    </source>
</evidence>
<evidence type="ECO:0000313" key="3">
    <source>
        <dbReference type="Proteomes" id="UP000623687"/>
    </source>
</evidence>
<evidence type="ECO:0000256" key="1">
    <source>
        <dbReference type="SAM" id="MobiDB-lite"/>
    </source>
</evidence>
<keyword evidence="3" id="KW-1185">Reference proteome</keyword>
<proteinExistence type="predicted"/>
<dbReference type="OrthoDB" id="3067953at2759"/>
<feature type="region of interest" description="Disordered" evidence="1">
    <location>
        <begin position="89"/>
        <end position="191"/>
    </location>
</feature>
<comment type="caution">
    <text evidence="2">The sequence shown here is derived from an EMBL/GenBank/DDBJ whole genome shotgun (WGS) entry which is preliminary data.</text>
</comment>
<organism evidence="2 3">
    <name type="scientific">Pleurotus ostreatus</name>
    <name type="common">Oyster mushroom</name>
    <name type="synonym">White-rot fungus</name>
    <dbReference type="NCBI Taxonomy" id="5322"/>
    <lineage>
        <taxon>Eukaryota</taxon>
        <taxon>Fungi</taxon>
        <taxon>Dikarya</taxon>
        <taxon>Basidiomycota</taxon>
        <taxon>Agaricomycotina</taxon>
        <taxon>Agaricomycetes</taxon>
        <taxon>Agaricomycetidae</taxon>
        <taxon>Agaricales</taxon>
        <taxon>Pleurotineae</taxon>
        <taxon>Pleurotaceae</taxon>
        <taxon>Pleurotus</taxon>
    </lineage>
</organism>